<dbReference type="Proteomes" id="UP001595887">
    <property type="component" value="Unassembled WGS sequence"/>
</dbReference>
<keyword evidence="2" id="KW-1185">Reference proteome</keyword>
<reference evidence="2" key="1">
    <citation type="journal article" date="2019" name="Int. J. Syst. Evol. Microbiol.">
        <title>The Global Catalogue of Microorganisms (GCM) 10K type strain sequencing project: providing services to taxonomists for standard genome sequencing and annotation.</title>
        <authorList>
            <consortium name="The Broad Institute Genomics Platform"/>
            <consortium name="The Broad Institute Genome Sequencing Center for Infectious Disease"/>
            <person name="Wu L."/>
            <person name="Ma J."/>
        </authorList>
    </citation>
    <scope>NUCLEOTIDE SEQUENCE [LARGE SCALE GENOMIC DNA]</scope>
    <source>
        <strain evidence="2">CECT 8531</strain>
    </source>
</reference>
<dbReference type="RefSeq" id="WP_381420680.1">
    <property type="nucleotide sequence ID" value="NZ_JBHSDH010000007.1"/>
</dbReference>
<protein>
    <submittedName>
        <fullName evidence="1">Uncharacterized protein</fullName>
    </submittedName>
</protein>
<evidence type="ECO:0000313" key="2">
    <source>
        <dbReference type="Proteomes" id="UP001595887"/>
    </source>
</evidence>
<gene>
    <name evidence="1" type="ORF">ACFOWX_01485</name>
</gene>
<dbReference type="EMBL" id="JBHSDH010000007">
    <property type="protein sequence ID" value="MFC4291080.1"/>
    <property type="molecule type" value="Genomic_DNA"/>
</dbReference>
<organism evidence="1 2">
    <name type="scientific">Sphingorhabdus arenilitoris</name>
    <dbReference type="NCBI Taxonomy" id="1490041"/>
    <lineage>
        <taxon>Bacteria</taxon>
        <taxon>Pseudomonadati</taxon>
        <taxon>Pseudomonadota</taxon>
        <taxon>Alphaproteobacteria</taxon>
        <taxon>Sphingomonadales</taxon>
        <taxon>Sphingomonadaceae</taxon>
        <taxon>Sphingorhabdus</taxon>
    </lineage>
</organism>
<name>A0ABV8RDX6_9SPHN</name>
<comment type="caution">
    <text evidence="1">The sequence shown here is derived from an EMBL/GenBank/DDBJ whole genome shotgun (WGS) entry which is preliminary data.</text>
</comment>
<proteinExistence type="predicted"/>
<sequence length="115" mass="13006">MDPISQADRFVILLRQQLAERLRGQKADSVKKVRNRTRQEGQIGPVSAAVARSGGDDRQLRRIIIEQLLTERFGRNLVNEAGFQAVLDQVVEQMESDQEMMALFGNIVSEVRRGV</sequence>
<evidence type="ECO:0000313" key="1">
    <source>
        <dbReference type="EMBL" id="MFC4291080.1"/>
    </source>
</evidence>
<accession>A0ABV8RDX6</accession>